<dbReference type="Gene3D" id="3.40.50.150">
    <property type="entry name" value="Vaccinia Virus protein VP39"/>
    <property type="match status" value="1"/>
</dbReference>
<dbReference type="PANTHER" id="PTHR43464:SF19">
    <property type="entry name" value="UBIQUINONE BIOSYNTHESIS O-METHYLTRANSFERASE, MITOCHONDRIAL"/>
    <property type="match status" value="1"/>
</dbReference>
<dbReference type="GO" id="GO:0008168">
    <property type="term" value="F:methyltransferase activity"/>
    <property type="evidence" value="ECO:0007669"/>
    <property type="project" value="UniProtKB-KW"/>
</dbReference>
<organism evidence="6 7">
    <name type="scientific">Streptomyces sanyensis</name>
    <dbReference type="NCBI Taxonomy" id="568869"/>
    <lineage>
        <taxon>Bacteria</taxon>
        <taxon>Bacillati</taxon>
        <taxon>Actinomycetota</taxon>
        <taxon>Actinomycetes</taxon>
        <taxon>Kitasatosporales</taxon>
        <taxon>Streptomycetaceae</taxon>
        <taxon>Streptomyces</taxon>
    </lineage>
</organism>
<dbReference type="Proteomes" id="UP001501147">
    <property type="component" value="Unassembled WGS sequence"/>
</dbReference>
<keyword evidence="1 6" id="KW-0489">Methyltransferase</keyword>
<comment type="caution">
    <text evidence="6">The sequence shown here is derived from an EMBL/GenBank/DDBJ whole genome shotgun (WGS) entry which is preliminary data.</text>
</comment>
<keyword evidence="2" id="KW-0808">Transferase</keyword>
<reference evidence="7" key="1">
    <citation type="journal article" date="2019" name="Int. J. Syst. Evol. Microbiol.">
        <title>The Global Catalogue of Microorganisms (GCM) 10K type strain sequencing project: providing services to taxonomists for standard genome sequencing and annotation.</title>
        <authorList>
            <consortium name="The Broad Institute Genomics Platform"/>
            <consortium name="The Broad Institute Genome Sequencing Center for Infectious Disease"/>
            <person name="Wu L."/>
            <person name="Ma J."/>
        </authorList>
    </citation>
    <scope>NUCLEOTIDE SEQUENCE [LARGE SCALE GENOMIC DNA]</scope>
    <source>
        <strain evidence="7">JCM 18324</strain>
    </source>
</reference>
<dbReference type="EMBL" id="BAABJV010000017">
    <property type="protein sequence ID" value="GAA4791021.1"/>
    <property type="molecule type" value="Genomic_DNA"/>
</dbReference>
<dbReference type="PANTHER" id="PTHR43464">
    <property type="entry name" value="METHYLTRANSFERASE"/>
    <property type="match status" value="1"/>
</dbReference>
<keyword evidence="7" id="KW-1185">Reference proteome</keyword>
<name>A0ABP9B883_9ACTN</name>
<evidence type="ECO:0000256" key="4">
    <source>
        <dbReference type="SAM" id="MobiDB-lite"/>
    </source>
</evidence>
<proteinExistence type="predicted"/>
<evidence type="ECO:0000256" key="2">
    <source>
        <dbReference type="ARBA" id="ARBA00022679"/>
    </source>
</evidence>
<evidence type="ECO:0000259" key="5">
    <source>
        <dbReference type="Pfam" id="PF13649"/>
    </source>
</evidence>
<accession>A0ABP9B883</accession>
<evidence type="ECO:0000313" key="7">
    <source>
        <dbReference type="Proteomes" id="UP001501147"/>
    </source>
</evidence>
<dbReference type="Pfam" id="PF13649">
    <property type="entry name" value="Methyltransf_25"/>
    <property type="match status" value="1"/>
</dbReference>
<protein>
    <submittedName>
        <fullName evidence="6">Class I SAM-dependent methyltransferase</fullName>
    </submittedName>
</protein>
<dbReference type="InterPro" id="IPR041698">
    <property type="entry name" value="Methyltransf_25"/>
</dbReference>
<gene>
    <name evidence="6" type="ORF">GCM10023329_48470</name>
</gene>
<evidence type="ECO:0000313" key="6">
    <source>
        <dbReference type="EMBL" id="GAA4791021.1"/>
    </source>
</evidence>
<evidence type="ECO:0000256" key="3">
    <source>
        <dbReference type="ARBA" id="ARBA00022691"/>
    </source>
</evidence>
<feature type="compositionally biased region" description="Basic and acidic residues" evidence="4">
    <location>
        <begin position="1"/>
        <end position="29"/>
    </location>
</feature>
<evidence type="ECO:0000256" key="1">
    <source>
        <dbReference type="ARBA" id="ARBA00022603"/>
    </source>
</evidence>
<dbReference type="CDD" id="cd02440">
    <property type="entry name" value="AdoMet_MTases"/>
    <property type="match status" value="1"/>
</dbReference>
<dbReference type="SUPFAM" id="SSF53335">
    <property type="entry name" value="S-adenosyl-L-methionine-dependent methyltransferases"/>
    <property type="match status" value="1"/>
</dbReference>
<dbReference type="RefSeq" id="WP_345615570.1">
    <property type="nucleotide sequence ID" value="NZ_BAABJV010000017.1"/>
</dbReference>
<feature type="region of interest" description="Disordered" evidence="4">
    <location>
        <begin position="1"/>
        <end position="32"/>
    </location>
</feature>
<dbReference type="GO" id="GO:0032259">
    <property type="term" value="P:methylation"/>
    <property type="evidence" value="ECO:0007669"/>
    <property type="project" value="UniProtKB-KW"/>
</dbReference>
<dbReference type="InterPro" id="IPR029063">
    <property type="entry name" value="SAM-dependent_MTases_sf"/>
</dbReference>
<sequence length="216" mass="23814">MTHGHTVDPDESAEEHWDSRYRESERRWSGEPNAALVTEAAGMTPGRALDIGCGEGADAIWLARRGWRVTAVDVSGVALERAARHAREAGAGTGVDWQRHDLAVSFPGGEWDLVSAHYLHSQAELPRDAVLRRAAAAVAPGGVLLVVGHADPGDREEAHHHGMPFPTPEEVLEQLRLEPGRWAVERAAEFERARADRERRPGLHRDNILRVRRLPG</sequence>
<feature type="domain" description="Methyltransferase" evidence="5">
    <location>
        <begin position="49"/>
        <end position="142"/>
    </location>
</feature>
<keyword evidence="3" id="KW-0949">S-adenosyl-L-methionine</keyword>